<evidence type="ECO:0000256" key="1">
    <source>
        <dbReference type="SAM" id="MobiDB-lite"/>
    </source>
</evidence>
<protein>
    <submittedName>
        <fullName evidence="2">Uncharacterized protein</fullName>
    </submittedName>
</protein>
<organism evidence="2 3">
    <name type="scientific">Papilio machaon</name>
    <name type="common">Old World swallowtail butterfly</name>
    <dbReference type="NCBI Taxonomy" id="76193"/>
    <lineage>
        <taxon>Eukaryota</taxon>
        <taxon>Metazoa</taxon>
        <taxon>Ecdysozoa</taxon>
        <taxon>Arthropoda</taxon>
        <taxon>Hexapoda</taxon>
        <taxon>Insecta</taxon>
        <taxon>Pterygota</taxon>
        <taxon>Neoptera</taxon>
        <taxon>Endopterygota</taxon>
        <taxon>Lepidoptera</taxon>
        <taxon>Glossata</taxon>
        <taxon>Ditrysia</taxon>
        <taxon>Papilionoidea</taxon>
        <taxon>Papilionidae</taxon>
        <taxon>Papilioninae</taxon>
        <taxon>Papilio</taxon>
    </lineage>
</organism>
<sequence>MQSSPFLDDDSQIQRVGPKSGVPSTTLFSSARGCRAKFLRQDDDLDDDEGSRRSSIAEDRVLKCADTRR</sequence>
<evidence type="ECO:0000313" key="3">
    <source>
        <dbReference type="Proteomes" id="UP000053240"/>
    </source>
</evidence>
<dbReference type="EMBL" id="KQ460205">
    <property type="protein sequence ID" value="KPJ16959.1"/>
    <property type="molecule type" value="Genomic_DNA"/>
</dbReference>
<dbReference type="AlphaFoldDB" id="A0A194RHP5"/>
<dbReference type="Proteomes" id="UP000053240">
    <property type="component" value="Unassembled WGS sequence"/>
</dbReference>
<evidence type="ECO:0000313" key="2">
    <source>
        <dbReference type="EMBL" id="KPJ16959.1"/>
    </source>
</evidence>
<proteinExistence type="predicted"/>
<reference evidence="2 3" key="1">
    <citation type="journal article" date="2015" name="Nat. Commun.">
        <title>Outbred genome sequencing and CRISPR/Cas9 gene editing in butterflies.</title>
        <authorList>
            <person name="Li X."/>
            <person name="Fan D."/>
            <person name="Zhang W."/>
            <person name="Liu G."/>
            <person name="Zhang L."/>
            <person name="Zhao L."/>
            <person name="Fang X."/>
            <person name="Chen L."/>
            <person name="Dong Y."/>
            <person name="Chen Y."/>
            <person name="Ding Y."/>
            <person name="Zhao R."/>
            <person name="Feng M."/>
            <person name="Zhu Y."/>
            <person name="Feng Y."/>
            <person name="Jiang X."/>
            <person name="Zhu D."/>
            <person name="Xiang H."/>
            <person name="Feng X."/>
            <person name="Li S."/>
            <person name="Wang J."/>
            <person name="Zhang G."/>
            <person name="Kronforst M.R."/>
            <person name="Wang W."/>
        </authorList>
    </citation>
    <scope>NUCLEOTIDE SEQUENCE [LARGE SCALE GENOMIC DNA]</scope>
    <source>
        <strain evidence="2">Ya'a_city_454_Pm</strain>
        <tissue evidence="2">Whole body</tissue>
    </source>
</reference>
<accession>A0A194RHP5</accession>
<name>A0A194RHP5_PAPMA</name>
<feature type="region of interest" description="Disordered" evidence="1">
    <location>
        <begin position="1"/>
        <end position="27"/>
    </location>
</feature>
<gene>
    <name evidence="2" type="ORF">RR48_13815</name>
</gene>
<keyword evidence="3" id="KW-1185">Reference proteome</keyword>
<dbReference type="InParanoid" id="A0A194RHP5"/>